<proteinExistence type="predicted"/>
<accession>A0A1R4HXG6</accession>
<organism evidence="1 2">
    <name type="scientific">Halomonas citrativorans</name>
    <dbReference type="NCBI Taxonomy" id="2742612"/>
    <lineage>
        <taxon>Bacteria</taxon>
        <taxon>Pseudomonadati</taxon>
        <taxon>Pseudomonadota</taxon>
        <taxon>Gammaproteobacteria</taxon>
        <taxon>Oceanospirillales</taxon>
        <taxon>Halomonadaceae</taxon>
        <taxon>Halomonas</taxon>
    </lineage>
</organism>
<sequence length="41" mass="4519">MLLLNTGIGNEKRQQGKQILLNLLTNGELSPTLNQVNANRT</sequence>
<dbReference type="EMBL" id="FUKM01000032">
    <property type="protein sequence ID" value="SJN12245.1"/>
    <property type="molecule type" value="Genomic_DNA"/>
</dbReference>
<reference evidence="1 2" key="1">
    <citation type="submission" date="2017-02" db="EMBL/GenBank/DDBJ databases">
        <authorList>
            <person name="Dridi B."/>
        </authorList>
    </citation>
    <scope>NUCLEOTIDE SEQUENCE [LARGE SCALE GENOMIC DNA]</scope>
    <source>
        <strain evidence="1 2">JB380</strain>
    </source>
</reference>
<protein>
    <submittedName>
        <fullName evidence="1">Uncharacterized protein</fullName>
    </submittedName>
</protein>
<name>A0A1R4HXG6_9GAMM</name>
<gene>
    <name evidence="1" type="ORF">CZ787_07645</name>
</gene>
<evidence type="ECO:0000313" key="2">
    <source>
        <dbReference type="Proteomes" id="UP000196331"/>
    </source>
</evidence>
<comment type="caution">
    <text evidence="1">The sequence shown here is derived from an EMBL/GenBank/DDBJ whole genome shotgun (WGS) entry which is preliminary data.</text>
</comment>
<dbReference type="AlphaFoldDB" id="A0A1R4HXG6"/>
<evidence type="ECO:0000313" key="1">
    <source>
        <dbReference type="EMBL" id="SJN12245.1"/>
    </source>
</evidence>
<dbReference type="Proteomes" id="UP000196331">
    <property type="component" value="Unassembled WGS sequence"/>
</dbReference>